<dbReference type="EMBL" id="CACVAZ010000117">
    <property type="protein sequence ID" value="CAA6818026.1"/>
    <property type="molecule type" value="Genomic_DNA"/>
</dbReference>
<dbReference type="AlphaFoldDB" id="A0A6S6TSI5"/>
<evidence type="ECO:0008006" key="2">
    <source>
        <dbReference type="Google" id="ProtNLM"/>
    </source>
</evidence>
<dbReference type="Gene3D" id="3.30.56.110">
    <property type="entry name" value="Protein of unknown function DUF2237"/>
    <property type="match status" value="1"/>
</dbReference>
<proteinExistence type="predicted"/>
<organism evidence="1">
    <name type="scientific">uncultured Sulfurovum sp</name>
    <dbReference type="NCBI Taxonomy" id="269237"/>
    <lineage>
        <taxon>Bacteria</taxon>
        <taxon>Pseudomonadati</taxon>
        <taxon>Campylobacterota</taxon>
        <taxon>Epsilonproteobacteria</taxon>
        <taxon>Campylobacterales</taxon>
        <taxon>Sulfurovaceae</taxon>
        <taxon>Sulfurovum</taxon>
        <taxon>environmental samples</taxon>
    </lineage>
</organism>
<dbReference type="PANTHER" id="PTHR37466">
    <property type="entry name" value="SLR1628 PROTEIN"/>
    <property type="match status" value="1"/>
</dbReference>
<sequence>MFKPLNVFNEPLQLCSKKPMTGFYRDGYCNSGLDNQGRHTLCILATVEFLEYSKKIGNDLSTPMPQYGFEGVKPGDKWCLAAGNFFRAMEHGKAPQVFLESTHIAILEDIDLEVLKGFAVEA</sequence>
<name>A0A6S6TSI5_9BACT</name>
<dbReference type="PANTHER" id="PTHR37466:SF1">
    <property type="entry name" value="SLR1628 PROTEIN"/>
    <property type="match status" value="1"/>
</dbReference>
<accession>A0A6S6TSI5</accession>
<protein>
    <recommendedName>
        <fullName evidence="2">DUF2237 domain-containing protein</fullName>
    </recommendedName>
</protein>
<dbReference type="Pfam" id="PF09996">
    <property type="entry name" value="DUF2237"/>
    <property type="match status" value="1"/>
</dbReference>
<evidence type="ECO:0000313" key="1">
    <source>
        <dbReference type="EMBL" id="CAA6818026.1"/>
    </source>
</evidence>
<reference evidence="1" key="1">
    <citation type="submission" date="2020-01" db="EMBL/GenBank/DDBJ databases">
        <authorList>
            <person name="Meier V. D."/>
            <person name="Meier V D."/>
        </authorList>
    </citation>
    <scope>NUCLEOTIDE SEQUENCE</scope>
    <source>
        <strain evidence="1">HLG_WM_MAG_02</strain>
    </source>
</reference>
<gene>
    <name evidence="1" type="ORF">HELGO_WM5336</name>
</gene>
<dbReference type="InterPro" id="IPR018714">
    <property type="entry name" value="DUF2237"/>
</dbReference>